<dbReference type="Proteomes" id="UP000887576">
    <property type="component" value="Unplaced"/>
</dbReference>
<reference evidence="2" key="1">
    <citation type="submission" date="2022-11" db="UniProtKB">
        <authorList>
            <consortium name="WormBaseParasite"/>
        </authorList>
    </citation>
    <scope>IDENTIFICATION</scope>
</reference>
<evidence type="ECO:0000313" key="1">
    <source>
        <dbReference type="Proteomes" id="UP000887576"/>
    </source>
</evidence>
<organism evidence="1 2">
    <name type="scientific">Panagrolaimus sp. JU765</name>
    <dbReference type="NCBI Taxonomy" id="591449"/>
    <lineage>
        <taxon>Eukaryota</taxon>
        <taxon>Metazoa</taxon>
        <taxon>Ecdysozoa</taxon>
        <taxon>Nematoda</taxon>
        <taxon>Chromadorea</taxon>
        <taxon>Rhabditida</taxon>
        <taxon>Tylenchina</taxon>
        <taxon>Panagrolaimomorpha</taxon>
        <taxon>Panagrolaimoidea</taxon>
        <taxon>Panagrolaimidae</taxon>
        <taxon>Panagrolaimus</taxon>
    </lineage>
</organism>
<protein>
    <submittedName>
        <fullName evidence="2">Potassium channel domain-containing protein</fullName>
    </submittedName>
</protein>
<sequence>MTEFFFLTISMFSNLFFYLASKNYSLVVCVESIIHSYPKQNRTELAQLITDYCFIRANYDGRSIWNFKNAFLFGFGIITTLGYGLIEPMTINGRMFTVIFGFIGIPITVIMLTNFGRYLQNLEVYMSHRFFNNKAKDGEDSQETDELEQISMTLLFSTVFLYLIVGAIFIPIFNGQFDFFNGIYYAYLCLTALEFGELIPKENEKAIPIIILYIELGLAISTIALDLGSTYVRRLYYIGRKVHNLSSIKIWFGAKE</sequence>
<proteinExistence type="predicted"/>
<accession>A0AC34Q1P1</accession>
<dbReference type="WBParaSite" id="JU765_v2.g12039.t1">
    <property type="protein sequence ID" value="JU765_v2.g12039.t1"/>
    <property type="gene ID" value="JU765_v2.g12039"/>
</dbReference>
<evidence type="ECO:0000313" key="2">
    <source>
        <dbReference type="WBParaSite" id="JU765_v2.g12039.t1"/>
    </source>
</evidence>
<name>A0AC34Q1P1_9BILA</name>